<feature type="domain" description="Saposin B-type" evidence="2">
    <location>
        <begin position="49"/>
        <end position="128"/>
    </location>
</feature>
<dbReference type="Gene3D" id="1.10.225.10">
    <property type="entry name" value="Saposin-like"/>
    <property type="match status" value="1"/>
</dbReference>
<protein>
    <recommendedName>
        <fullName evidence="2">Saposin B-type domain-containing protein</fullName>
    </recommendedName>
</protein>
<dbReference type="InterPro" id="IPR008139">
    <property type="entry name" value="SaposinB_dom"/>
</dbReference>
<evidence type="ECO:0000256" key="1">
    <source>
        <dbReference type="ARBA" id="ARBA00023157"/>
    </source>
</evidence>
<dbReference type="SUPFAM" id="SSF47862">
    <property type="entry name" value="Saposin"/>
    <property type="match status" value="1"/>
</dbReference>
<accession>A0AA36GIE3</accession>
<dbReference type="AlphaFoldDB" id="A0AA36GIE3"/>
<dbReference type="EMBL" id="CATQJL010000112">
    <property type="protein sequence ID" value="CAJ0592855.1"/>
    <property type="molecule type" value="Genomic_DNA"/>
</dbReference>
<dbReference type="Proteomes" id="UP001176961">
    <property type="component" value="Unassembled WGS sequence"/>
</dbReference>
<comment type="caution">
    <text evidence="3">The sequence shown here is derived from an EMBL/GenBank/DDBJ whole genome shotgun (WGS) entry which is preliminary data.</text>
</comment>
<gene>
    <name evidence="3" type="ORF">CYNAS_LOCUS4838</name>
</gene>
<dbReference type="InterPro" id="IPR011001">
    <property type="entry name" value="Saposin-like"/>
</dbReference>
<proteinExistence type="predicted"/>
<organism evidence="3 4">
    <name type="scientific">Cylicocyclus nassatus</name>
    <name type="common">Nematode worm</name>
    <dbReference type="NCBI Taxonomy" id="53992"/>
    <lineage>
        <taxon>Eukaryota</taxon>
        <taxon>Metazoa</taxon>
        <taxon>Ecdysozoa</taxon>
        <taxon>Nematoda</taxon>
        <taxon>Chromadorea</taxon>
        <taxon>Rhabditida</taxon>
        <taxon>Rhabditina</taxon>
        <taxon>Rhabditomorpha</taxon>
        <taxon>Strongyloidea</taxon>
        <taxon>Strongylidae</taxon>
        <taxon>Cylicocyclus</taxon>
    </lineage>
</organism>
<sequence length="130" mass="14918">MLLTTNRLLNVISLVELVDIAHFKKNRTSFELMKLLLVLLAVIVLAKGNLPTCDICQKWIDYMRTHVVTEDNLDQMLEEFCTANTPSHLQYSYQVLLKSETPAIREAMEETLDAHEVCTAVNMCWGDEPY</sequence>
<evidence type="ECO:0000313" key="4">
    <source>
        <dbReference type="Proteomes" id="UP001176961"/>
    </source>
</evidence>
<evidence type="ECO:0000313" key="3">
    <source>
        <dbReference type="EMBL" id="CAJ0592855.1"/>
    </source>
</evidence>
<reference evidence="3" key="1">
    <citation type="submission" date="2023-07" db="EMBL/GenBank/DDBJ databases">
        <authorList>
            <consortium name="CYATHOMIX"/>
        </authorList>
    </citation>
    <scope>NUCLEOTIDE SEQUENCE</scope>
    <source>
        <strain evidence="3">N/A</strain>
    </source>
</reference>
<keyword evidence="1" id="KW-1015">Disulfide bond</keyword>
<keyword evidence="4" id="KW-1185">Reference proteome</keyword>
<dbReference type="PROSITE" id="PS50015">
    <property type="entry name" value="SAP_B"/>
    <property type="match status" value="1"/>
</dbReference>
<name>A0AA36GIE3_CYLNA</name>
<evidence type="ECO:0000259" key="2">
    <source>
        <dbReference type="PROSITE" id="PS50015"/>
    </source>
</evidence>